<keyword evidence="2" id="KW-0862">Zinc</keyword>
<dbReference type="InterPro" id="IPR011650">
    <property type="entry name" value="Peptidase_M20_dimer"/>
</dbReference>
<dbReference type="GO" id="GO:0006508">
    <property type="term" value="P:proteolysis"/>
    <property type="evidence" value="ECO:0007669"/>
    <property type="project" value="UniProtKB-UniRule"/>
</dbReference>
<feature type="domain" description="Peptidase M20 dimerisation" evidence="4">
    <location>
        <begin position="232"/>
        <end position="326"/>
    </location>
</feature>
<dbReference type="Proteomes" id="UP000070675">
    <property type="component" value="Unassembled WGS sequence"/>
</dbReference>
<evidence type="ECO:0000256" key="2">
    <source>
        <dbReference type="ARBA" id="ARBA00022833"/>
    </source>
</evidence>
<dbReference type="STRING" id="1393034.HMPREF3192_00063"/>
<evidence type="ECO:0000256" key="3">
    <source>
        <dbReference type="NCBIfam" id="TIGR01882"/>
    </source>
</evidence>
<reference evidence="6" key="1">
    <citation type="submission" date="2016-01" db="EMBL/GenBank/DDBJ databases">
        <authorList>
            <person name="Mitreva M."/>
            <person name="Pepin K.H."/>
            <person name="Mihindukulasuriya K.A."/>
            <person name="Fulton R."/>
            <person name="Fronick C."/>
            <person name="O'Laughlin M."/>
            <person name="Miner T."/>
            <person name="Herter B."/>
            <person name="Rosa B.A."/>
            <person name="Cordes M."/>
            <person name="Tomlinson C."/>
            <person name="Wollam A."/>
            <person name="Palsikar V.B."/>
            <person name="Mardis E.R."/>
            <person name="Wilson R.K."/>
        </authorList>
    </citation>
    <scope>NUCLEOTIDE SEQUENCE [LARGE SCALE GENOMIC DNA]</scope>
    <source>
        <strain evidence="6">DNF00019</strain>
    </source>
</reference>
<evidence type="ECO:0000313" key="5">
    <source>
        <dbReference type="EMBL" id="KXB35658.1"/>
    </source>
</evidence>
<name>A0A133XXJ8_9ACTN</name>
<protein>
    <recommendedName>
        <fullName evidence="3">Peptidase T</fullName>
        <ecNumber evidence="3">3.4.11.4</ecNumber>
    </recommendedName>
</protein>
<dbReference type="EMBL" id="LSCR01000001">
    <property type="protein sequence ID" value="KXB35658.1"/>
    <property type="molecule type" value="Genomic_DNA"/>
</dbReference>
<dbReference type="SUPFAM" id="SSF55031">
    <property type="entry name" value="Bacterial exopeptidase dimerisation domain"/>
    <property type="match status" value="1"/>
</dbReference>
<accession>A0A133XXJ8</accession>
<dbReference type="Gene3D" id="3.30.70.360">
    <property type="match status" value="1"/>
</dbReference>
<dbReference type="AlphaFoldDB" id="A0A133XXJ8"/>
<dbReference type="Pfam" id="PF07687">
    <property type="entry name" value="M20_dimer"/>
    <property type="match status" value="1"/>
</dbReference>
<dbReference type="Pfam" id="PF01546">
    <property type="entry name" value="Peptidase_M20"/>
    <property type="match status" value="1"/>
</dbReference>
<dbReference type="PANTHER" id="PTHR42994">
    <property type="entry name" value="PEPTIDASE T"/>
    <property type="match status" value="1"/>
</dbReference>
<comment type="cofactor">
    <cofactor evidence="1">
        <name>Zn(2+)</name>
        <dbReference type="ChEBI" id="CHEBI:29105"/>
    </cofactor>
</comment>
<dbReference type="OrthoDB" id="9804934at2"/>
<dbReference type="InterPro" id="IPR036264">
    <property type="entry name" value="Bact_exopeptidase_dim_dom"/>
</dbReference>
<sequence>MSTPQTDTQTAAAPNTTTDTARSYVVDRFMKYCEISSQSNPLTAENVPSTKTQFEVARLVADDLRSLGAHEVVLDDHCYLTAFWPASEGAEDLPTLGFCCHVDTAWQSWGNPTRPQIKRYEGGKLVIGSDPDGKEVYVSNKTNPQLKHMVGQDIVCSDGSSLLGGDDKAGVAMLIALLKRLKDNPSLPHPRLALAFVPDEEIGHGAALLDLEKFGADFGYTIDGGPLGEFCYETFNAAEVFVRAKGLSVHTGTAKGAMINAAEAIMKFHQMIPAQERPEYTEGYDGFYYLERMSGECEKAAADYIIRDHDKALIEKRKQTMRDAAAFLNLQYGEEVLTVSDHDQYYNLADVITKPEYAHLIENARKAYASVGSEMKCIPMRGGTDGSQLSFRGFACANLSACYYNGHGVREFVPVSELEAMVDMLQYLVGLYAQP</sequence>
<organism evidence="5 6">
    <name type="scientific">Atopobium deltae</name>
    <dbReference type="NCBI Taxonomy" id="1393034"/>
    <lineage>
        <taxon>Bacteria</taxon>
        <taxon>Bacillati</taxon>
        <taxon>Actinomycetota</taxon>
        <taxon>Coriobacteriia</taxon>
        <taxon>Coriobacteriales</taxon>
        <taxon>Atopobiaceae</taxon>
        <taxon>Atopobium</taxon>
    </lineage>
</organism>
<dbReference type="NCBIfam" id="NF009920">
    <property type="entry name" value="PRK13381.1"/>
    <property type="match status" value="1"/>
</dbReference>
<keyword evidence="6" id="KW-1185">Reference proteome</keyword>
<dbReference type="GO" id="GO:0008270">
    <property type="term" value="F:zinc ion binding"/>
    <property type="evidence" value="ECO:0007669"/>
    <property type="project" value="InterPro"/>
</dbReference>
<dbReference type="PANTHER" id="PTHR42994:SF1">
    <property type="entry name" value="PEPTIDASE T"/>
    <property type="match status" value="1"/>
</dbReference>
<dbReference type="GO" id="GO:0045148">
    <property type="term" value="F:tripeptide aminopeptidase activity"/>
    <property type="evidence" value="ECO:0007669"/>
    <property type="project" value="UniProtKB-UniRule"/>
</dbReference>
<dbReference type="PATRIC" id="fig|1393034.3.peg.59"/>
<dbReference type="NCBIfam" id="NF003976">
    <property type="entry name" value="PRK05469.1"/>
    <property type="match status" value="1"/>
</dbReference>
<dbReference type="EC" id="3.4.11.4" evidence="3"/>
<evidence type="ECO:0000313" key="6">
    <source>
        <dbReference type="Proteomes" id="UP000070675"/>
    </source>
</evidence>
<dbReference type="GO" id="GO:0006518">
    <property type="term" value="P:peptide metabolic process"/>
    <property type="evidence" value="ECO:0007669"/>
    <property type="project" value="InterPro"/>
</dbReference>
<gene>
    <name evidence="5" type="ORF">HMPREF3192_00063</name>
</gene>
<evidence type="ECO:0000256" key="1">
    <source>
        <dbReference type="ARBA" id="ARBA00001947"/>
    </source>
</evidence>
<dbReference type="Gene3D" id="3.40.630.10">
    <property type="entry name" value="Zn peptidases"/>
    <property type="match status" value="1"/>
</dbReference>
<dbReference type="InterPro" id="IPR010161">
    <property type="entry name" value="Peptidase_M20B"/>
</dbReference>
<evidence type="ECO:0000259" key="4">
    <source>
        <dbReference type="Pfam" id="PF07687"/>
    </source>
</evidence>
<dbReference type="RefSeq" id="WP_082715487.1">
    <property type="nucleotide sequence ID" value="NZ_KQ959483.1"/>
</dbReference>
<dbReference type="InterPro" id="IPR002933">
    <property type="entry name" value="Peptidase_M20"/>
</dbReference>
<comment type="caution">
    <text evidence="5">The sequence shown here is derived from an EMBL/GenBank/DDBJ whole genome shotgun (WGS) entry which is preliminary data.</text>
</comment>
<proteinExistence type="predicted"/>
<dbReference type="NCBIfam" id="TIGR01882">
    <property type="entry name" value="peptidase-T"/>
    <property type="match status" value="1"/>
</dbReference>
<dbReference type="SUPFAM" id="SSF53187">
    <property type="entry name" value="Zn-dependent exopeptidases"/>
    <property type="match status" value="1"/>
</dbReference>